<dbReference type="AlphaFoldDB" id="A0A382XZU9"/>
<evidence type="ECO:0000313" key="1">
    <source>
        <dbReference type="EMBL" id="SVD76503.1"/>
    </source>
</evidence>
<gene>
    <name evidence="1" type="ORF">METZ01_LOCUS429357</name>
</gene>
<proteinExistence type="predicted"/>
<accession>A0A382XZU9</accession>
<sequence>MKYGTKDFTIEALFRFLDTLRESGEINMFGAPKVMEQHLGLSSQEAKDVWVAWTETYKEEGEGLE</sequence>
<organism evidence="1">
    <name type="scientific">marine metagenome</name>
    <dbReference type="NCBI Taxonomy" id="408172"/>
    <lineage>
        <taxon>unclassified sequences</taxon>
        <taxon>metagenomes</taxon>
        <taxon>ecological metagenomes</taxon>
    </lineage>
</organism>
<protein>
    <submittedName>
        <fullName evidence="1">Uncharacterized protein</fullName>
    </submittedName>
</protein>
<name>A0A382XZU9_9ZZZZ</name>
<dbReference type="EMBL" id="UINC01171769">
    <property type="protein sequence ID" value="SVD76503.1"/>
    <property type="molecule type" value="Genomic_DNA"/>
</dbReference>
<reference evidence="1" key="1">
    <citation type="submission" date="2018-05" db="EMBL/GenBank/DDBJ databases">
        <authorList>
            <person name="Lanie J.A."/>
            <person name="Ng W.-L."/>
            <person name="Kazmierczak K.M."/>
            <person name="Andrzejewski T.M."/>
            <person name="Davidsen T.M."/>
            <person name="Wayne K.J."/>
            <person name="Tettelin H."/>
            <person name="Glass J.I."/>
            <person name="Rusch D."/>
            <person name="Podicherti R."/>
            <person name="Tsui H.-C.T."/>
            <person name="Winkler M.E."/>
        </authorList>
    </citation>
    <scope>NUCLEOTIDE SEQUENCE</scope>
</reference>